<organism evidence="3 4">
    <name type="scientific">Lysinibacillus mangiferihumi</name>
    <dbReference type="NCBI Taxonomy" id="1130819"/>
    <lineage>
        <taxon>Bacteria</taxon>
        <taxon>Bacillati</taxon>
        <taxon>Bacillota</taxon>
        <taxon>Bacilli</taxon>
        <taxon>Bacillales</taxon>
        <taxon>Bacillaceae</taxon>
        <taxon>Lysinibacillus</taxon>
    </lineage>
</organism>
<dbReference type="AlphaFoldDB" id="A0A4U2Y1P0"/>
<dbReference type="PANTHER" id="PTHR34413">
    <property type="entry name" value="PROPHAGE TAIL FIBER ASSEMBLY PROTEIN HOMOLOG TFAE-RELATED-RELATED"/>
    <property type="match status" value="1"/>
</dbReference>
<dbReference type="InterPro" id="IPR046454">
    <property type="entry name" value="GpA_endonuclease"/>
</dbReference>
<dbReference type="Pfam" id="PF05876">
    <property type="entry name" value="GpA_ATPase"/>
    <property type="match status" value="1"/>
</dbReference>
<accession>A0A4U2Y1P0</accession>
<comment type="caution">
    <text evidence="3">The sequence shown here is derived from an EMBL/GenBank/DDBJ whole genome shotgun (WGS) entry which is preliminary data.</text>
</comment>
<evidence type="ECO:0000313" key="4">
    <source>
        <dbReference type="Proteomes" id="UP000308744"/>
    </source>
</evidence>
<feature type="domain" description="Phage terminase large subunit GpA ATPase" evidence="1">
    <location>
        <begin position="42"/>
        <end position="279"/>
    </location>
</feature>
<evidence type="ECO:0000313" key="3">
    <source>
        <dbReference type="EMBL" id="TKI52971.1"/>
    </source>
</evidence>
<reference evidence="3 4" key="1">
    <citation type="submission" date="2019-04" db="EMBL/GenBank/DDBJ databases">
        <title>Lysinibacillus genome sequencing.</title>
        <authorList>
            <person name="Dunlap C."/>
        </authorList>
    </citation>
    <scope>NUCLEOTIDE SEQUENCE [LARGE SCALE GENOMIC DNA]</scope>
    <source>
        <strain evidence="3 4">CCTCC AB 2010389</strain>
    </source>
</reference>
<feature type="domain" description="Terminase large subunit GpA endonuclease" evidence="2">
    <location>
        <begin position="289"/>
        <end position="571"/>
    </location>
</feature>
<dbReference type="InterPro" id="IPR046453">
    <property type="entry name" value="GpA_ATPase"/>
</dbReference>
<keyword evidence="4" id="KW-1185">Reference proteome</keyword>
<dbReference type="HAMAP" id="MF_04144">
    <property type="entry name" value="TERL_LAMBDA"/>
    <property type="match status" value="1"/>
</dbReference>
<dbReference type="EMBL" id="SZPU01000147">
    <property type="protein sequence ID" value="TKI52971.1"/>
    <property type="molecule type" value="Genomic_DNA"/>
</dbReference>
<dbReference type="PANTHER" id="PTHR34413:SF2">
    <property type="entry name" value="PROPHAGE TAIL FIBER ASSEMBLY PROTEIN HOMOLOG TFAE-RELATED"/>
    <property type="match status" value="1"/>
</dbReference>
<dbReference type="Pfam" id="PF20454">
    <property type="entry name" value="GpA_nuclease"/>
    <property type="match status" value="1"/>
</dbReference>
<dbReference type="Proteomes" id="UP000308744">
    <property type="component" value="Unassembled WGS sequence"/>
</dbReference>
<proteinExistence type="inferred from homology"/>
<evidence type="ECO:0000259" key="1">
    <source>
        <dbReference type="Pfam" id="PF05876"/>
    </source>
</evidence>
<dbReference type="InterPro" id="IPR027417">
    <property type="entry name" value="P-loop_NTPase"/>
</dbReference>
<gene>
    <name evidence="3" type="ORF">FC756_26440</name>
</gene>
<evidence type="ECO:0000259" key="2">
    <source>
        <dbReference type="Pfam" id="PF20454"/>
    </source>
</evidence>
<sequence>MKMVQKQTMSLFKEIASLVAPPPKLTVSQWADKHRVLSKESSAEHGRWNTERAPYQREIMDAVNDPGVDQIVVMSSAQVGKSEILNNIIGYYIDYDPSPMLLMQPTLEMAEAYSKDRIAAMIRDTPTLTKKINSPKAKDGNNTLLQKKFPGGHLTLVGANSPASLSSRPVRLILADEVDRFPASAGAEGDPLALAQKRTKTFWNSKWVSVSTPTIKGASRIEAEYEESTMEQWCVSCPSCGLFQPYSWPQIRFQTVTMECVHCKAQHNEVEWKSRPGKWIARNPEASKRGFHLNALASPWENWAKIIAEFKEAKRKGLETFKTWVNTTLGESWEEKTNDQDHTKLVSRRVRYDCEVPKDVLVLTAGVDVQDDRLEVEVVGWGVDEISWGIAYKIFYGDPAQQAVWNQVDAFLLKDYIRNDGVKLCVAATCVDSGGHYTSEVYDFCKDREHRRVFAIKGKGGNGVPYINKPSKVGRQQVHLFTLGVNEGKDLIYSRLKNKYEDKPGYCHFPLEADKGYDEAFFIGLTAERKVTRFFKGVPRIEWVKRSSNIRNEPLDIRNYATAALRILNPDLNYLAEHNLTSNIYTQTTRRKKRKRRVISKGV</sequence>
<name>A0A4U2Y1P0_9BACI</name>
<protein>
    <submittedName>
        <fullName evidence="3">Phage terminase large subunit family protein</fullName>
    </submittedName>
</protein>
<dbReference type="Gene3D" id="3.40.50.300">
    <property type="entry name" value="P-loop containing nucleotide triphosphate hydrolases"/>
    <property type="match status" value="1"/>
</dbReference>
<dbReference type="InterPro" id="IPR008866">
    <property type="entry name" value="Phage_lambda_GpA-like"/>
</dbReference>
<dbReference type="GO" id="GO:0016887">
    <property type="term" value="F:ATP hydrolysis activity"/>
    <property type="evidence" value="ECO:0007669"/>
    <property type="project" value="InterPro"/>
</dbReference>
<dbReference type="GO" id="GO:0005524">
    <property type="term" value="F:ATP binding"/>
    <property type="evidence" value="ECO:0007669"/>
    <property type="project" value="InterPro"/>
</dbReference>
<dbReference type="InterPro" id="IPR051220">
    <property type="entry name" value="TFA_Chaperone"/>
</dbReference>
<dbReference type="GO" id="GO:0004519">
    <property type="term" value="F:endonuclease activity"/>
    <property type="evidence" value="ECO:0007669"/>
    <property type="project" value="InterPro"/>
</dbReference>